<evidence type="ECO:0000313" key="3">
    <source>
        <dbReference type="EMBL" id="PWZ07075.1"/>
    </source>
</evidence>
<dbReference type="InterPro" id="IPR052398">
    <property type="entry name" value="Ubiquitin_hydrolase_53/54"/>
</dbReference>
<sequence>MLGSLRCDAYPAGTVSTSNGTEVYGTGLKNAAGEYNCFLNVIIQSLWHIRRFRDEFLKTSLLHKHVEDPCAVCALYGIFIDLSKASKGQREAVAPTSLRIALSKSYPNSKFFQEGQMNDASEVLGVIFECLHKSYTSRTVYHGVSHEKNSIGSWDCANISCITHNLFGMDVYERMNCHNCKMESRQLKYTSFFHNINASSLRTAKMMCPDSSFDELLKVVIMNDQLACDQDVGGCGTPNHIDHILSNSPHVFTVVLGWQNNKERVDDISATLAGISTEIDISIFYRGLDQGGKHTLGSVVCYYGQHYHCFAFKDGRWVMYDDQTVKVIGSWGDVLVMCEKGHLQPQVLFFEAAN</sequence>
<protein>
    <submittedName>
        <fullName evidence="3">Uncharacterized protein</fullName>
    </submittedName>
</protein>
<accession>A0A3L6DES1</accession>
<evidence type="ECO:0000256" key="1">
    <source>
        <dbReference type="ARBA" id="ARBA00022786"/>
    </source>
</evidence>
<dbReference type="CDD" id="cd02257">
    <property type="entry name" value="Peptidase_C19"/>
    <property type="match status" value="1"/>
</dbReference>
<comment type="caution">
    <text evidence="3">The sequence shown here is derived from an EMBL/GenBank/DDBJ whole genome shotgun (WGS) entry which is preliminary data.</text>
</comment>
<dbReference type="ExpressionAtlas" id="A0A3L6DES1">
    <property type="expression patterns" value="baseline and differential"/>
</dbReference>
<dbReference type="AlphaFoldDB" id="A0A3L6DES1"/>
<dbReference type="GO" id="GO:0016579">
    <property type="term" value="P:protein deubiquitination"/>
    <property type="evidence" value="ECO:0007669"/>
    <property type="project" value="InterPro"/>
</dbReference>
<evidence type="ECO:0000256" key="2">
    <source>
        <dbReference type="ARBA" id="ARBA00022801"/>
    </source>
</evidence>
<dbReference type="Proteomes" id="UP000251960">
    <property type="component" value="Chromosome 9"/>
</dbReference>
<organism evidence="3">
    <name type="scientific">Zea mays</name>
    <name type="common">Maize</name>
    <dbReference type="NCBI Taxonomy" id="4577"/>
    <lineage>
        <taxon>Eukaryota</taxon>
        <taxon>Viridiplantae</taxon>
        <taxon>Streptophyta</taxon>
        <taxon>Embryophyta</taxon>
        <taxon>Tracheophyta</taxon>
        <taxon>Spermatophyta</taxon>
        <taxon>Magnoliopsida</taxon>
        <taxon>Liliopsida</taxon>
        <taxon>Poales</taxon>
        <taxon>Poaceae</taxon>
        <taxon>PACMAD clade</taxon>
        <taxon>Panicoideae</taxon>
        <taxon>Andropogonodae</taxon>
        <taxon>Andropogoneae</taxon>
        <taxon>Tripsacinae</taxon>
        <taxon>Zea</taxon>
    </lineage>
</organism>
<dbReference type="PROSITE" id="PS50235">
    <property type="entry name" value="USP_3"/>
    <property type="match status" value="1"/>
</dbReference>
<dbReference type="SUPFAM" id="SSF54001">
    <property type="entry name" value="Cysteine proteinases"/>
    <property type="match status" value="1"/>
</dbReference>
<name>A0A3L6DES1_MAIZE</name>
<dbReference type="Pfam" id="PF00443">
    <property type="entry name" value="UCH"/>
    <property type="match status" value="1"/>
</dbReference>
<gene>
    <name evidence="3" type="ORF">Zm00014a_016874</name>
</gene>
<proteinExistence type="predicted"/>
<dbReference type="PANTHER" id="PTHR22975:SF9">
    <property type="entry name" value="ECHINUS SPLICE FORM 3"/>
    <property type="match status" value="1"/>
</dbReference>
<keyword evidence="2" id="KW-0378">Hydrolase</keyword>
<keyword evidence="1" id="KW-0833">Ubl conjugation pathway</keyword>
<dbReference type="InterPro" id="IPR001394">
    <property type="entry name" value="Peptidase_C19_UCH"/>
</dbReference>
<dbReference type="GO" id="GO:0004843">
    <property type="term" value="F:cysteine-type deubiquitinase activity"/>
    <property type="evidence" value="ECO:0007669"/>
    <property type="project" value="InterPro"/>
</dbReference>
<dbReference type="InterPro" id="IPR028889">
    <property type="entry name" value="USP"/>
</dbReference>
<dbReference type="InterPro" id="IPR038765">
    <property type="entry name" value="Papain-like_cys_pep_sf"/>
</dbReference>
<dbReference type="PANTHER" id="PTHR22975">
    <property type="entry name" value="UBIQUITIN SPECIFIC PROTEINASE"/>
    <property type="match status" value="1"/>
</dbReference>
<dbReference type="EMBL" id="NCVQ01000010">
    <property type="protein sequence ID" value="PWZ07075.1"/>
    <property type="molecule type" value="Genomic_DNA"/>
</dbReference>
<reference evidence="3" key="1">
    <citation type="journal article" date="2018" name="Nat. Genet.">
        <title>Extensive intraspecific gene order and gene structural variations between Mo17 and other maize genomes.</title>
        <authorList>
            <person name="Sun S."/>
            <person name="Zhou Y."/>
            <person name="Chen J."/>
            <person name="Shi J."/>
            <person name="Zhao H."/>
            <person name="Zhao H."/>
            <person name="Song W."/>
            <person name="Zhang M."/>
            <person name="Cui Y."/>
            <person name="Dong X."/>
            <person name="Liu H."/>
            <person name="Ma X."/>
            <person name="Jiao Y."/>
            <person name="Wang B."/>
            <person name="Wei X."/>
            <person name="Stein J.C."/>
            <person name="Glaubitz J.C."/>
            <person name="Lu F."/>
            <person name="Yu G."/>
            <person name="Liang C."/>
            <person name="Fengler K."/>
            <person name="Li B."/>
            <person name="Rafalski A."/>
            <person name="Schnable P.S."/>
            <person name="Ware D.H."/>
            <person name="Buckler E.S."/>
            <person name="Lai J."/>
        </authorList>
    </citation>
    <scope>NUCLEOTIDE SEQUENCE [LARGE SCALE GENOMIC DNA]</scope>
    <source>
        <tissue evidence="3">Seedling</tissue>
    </source>
</reference>
<dbReference type="Gene3D" id="3.90.70.10">
    <property type="entry name" value="Cysteine proteinases"/>
    <property type="match status" value="1"/>
</dbReference>